<dbReference type="EMBL" id="CP042306">
    <property type="protein sequence ID" value="QDZ07597.1"/>
    <property type="molecule type" value="Genomic_DNA"/>
</dbReference>
<proteinExistence type="inferred from homology"/>
<evidence type="ECO:0000256" key="1">
    <source>
        <dbReference type="ARBA" id="ARBA00022801"/>
    </source>
</evidence>
<organism evidence="4 5">
    <name type="scientific">Sphingomonas panacisoli</name>
    <dbReference type="NCBI Taxonomy" id="1813879"/>
    <lineage>
        <taxon>Bacteria</taxon>
        <taxon>Pseudomonadati</taxon>
        <taxon>Pseudomonadota</taxon>
        <taxon>Alphaproteobacteria</taxon>
        <taxon>Sphingomonadales</taxon>
        <taxon>Sphingomonadaceae</taxon>
        <taxon>Sphingomonas</taxon>
    </lineage>
</organism>
<reference evidence="4 5" key="1">
    <citation type="submission" date="2019-07" db="EMBL/GenBank/DDBJ databases">
        <title>Full genome sequence of Sphingomonas sp. 4R-6-7(HKS19).</title>
        <authorList>
            <person name="Im W.-T."/>
        </authorList>
    </citation>
    <scope>NUCLEOTIDE SEQUENCE [LARGE SCALE GENOMIC DNA]</scope>
    <source>
        <strain evidence="4 5">HKS19</strain>
    </source>
</reference>
<dbReference type="NCBIfam" id="TIGR03611">
    <property type="entry name" value="RutD"/>
    <property type="match status" value="1"/>
</dbReference>
<dbReference type="Gene3D" id="3.40.50.1820">
    <property type="entry name" value="alpha/beta hydrolase"/>
    <property type="match status" value="1"/>
</dbReference>
<sequence length="264" mass="28695">MAEAGGLYYEEHGRRDAPPLILSSGLGGSANYWAPNIPALAEHFRVIAYDQRGTGRSDRAPLASLSVEDMAADVVLLLDALDISRADLVGHALGGLIGLSLALSASERLGRLVVINGWGRLEKHTARCFDARLALLRNSGVEAFVRAQPIFLYPANWLTLDAPHLEDEEAASISHFPGVAVAEQRIAAVRAFDVQDRLGEIAHRVFIYSVGDDVLVPSIASDRLLDRLPDNGFPDNYMGQWGGHACNVTDPDTFNRIVLDFLRS</sequence>
<keyword evidence="1 2" id="KW-0378">Hydrolase</keyword>
<dbReference type="InterPro" id="IPR019913">
    <property type="entry name" value="Pyrimidine_utilisation_RutD"/>
</dbReference>
<dbReference type="PRINTS" id="PR00111">
    <property type="entry name" value="ABHYDROLASE"/>
</dbReference>
<evidence type="ECO:0000313" key="5">
    <source>
        <dbReference type="Proteomes" id="UP000315673"/>
    </source>
</evidence>
<comment type="function">
    <text evidence="2">Involved in pyrimidine catabolism. May facilitate the hydrolysis of carbamate, a reaction that can also occur spontaneously.</text>
</comment>
<dbReference type="RefSeq" id="WP_146571223.1">
    <property type="nucleotide sequence ID" value="NZ_CP042306.1"/>
</dbReference>
<dbReference type="Proteomes" id="UP000315673">
    <property type="component" value="Chromosome"/>
</dbReference>
<dbReference type="InterPro" id="IPR000073">
    <property type="entry name" value="AB_hydrolase_1"/>
</dbReference>
<dbReference type="AlphaFoldDB" id="A0A5B8LH43"/>
<keyword evidence="5" id="KW-1185">Reference proteome</keyword>
<evidence type="ECO:0000313" key="4">
    <source>
        <dbReference type="EMBL" id="QDZ07597.1"/>
    </source>
</evidence>
<dbReference type="HAMAP" id="MF_00832">
    <property type="entry name" value="RutD"/>
    <property type="match status" value="1"/>
</dbReference>
<dbReference type="GO" id="GO:0006212">
    <property type="term" value="P:uracil catabolic process"/>
    <property type="evidence" value="ECO:0007669"/>
    <property type="project" value="UniProtKB-UniRule"/>
</dbReference>
<dbReference type="Pfam" id="PF00561">
    <property type="entry name" value="Abhydrolase_1"/>
    <property type="match status" value="1"/>
</dbReference>
<dbReference type="SUPFAM" id="SSF53474">
    <property type="entry name" value="alpha/beta-Hydrolases"/>
    <property type="match status" value="1"/>
</dbReference>
<feature type="domain" description="AB hydrolase-1" evidence="3">
    <location>
        <begin position="18"/>
        <end position="136"/>
    </location>
</feature>
<dbReference type="OrthoDB" id="9801400at2"/>
<dbReference type="KEGG" id="spai:FPZ24_08925"/>
<evidence type="ECO:0000256" key="2">
    <source>
        <dbReference type="HAMAP-Rule" id="MF_00832"/>
    </source>
</evidence>
<comment type="similarity">
    <text evidence="2">Belongs to the AB hydrolase superfamily. Hydrolase RutD family.</text>
</comment>
<evidence type="ECO:0000259" key="3">
    <source>
        <dbReference type="Pfam" id="PF00561"/>
    </source>
</evidence>
<dbReference type="EC" id="3.5.1.-" evidence="2"/>
<name>A0A5B8LH43_9SPHN</name>
<dbReference type="GO" id="GO:0016811">
    <property type="term" value="F:hydrolase activity, acting on carbon-nitrogen (but not peptide) bonds, in linear amides"/>
    <property type="evidence" value="ECO:0007669"/>
    <property type="project" value="InterPro"/>
</dbReference>
<dbReference type="GO" id="GO:0019740">
    <property type="term" value="P:nitrogen utilization"/>
    <property type="evidence" value="ECO:0007669"/>
    <property type="project" value="UniProtKB-UniRule"/>
</dbReference>
<dbReference type="InterPro" id="IPR050471">
    <property type="entry name" value="AB_hydrolase"/>
</dbReference>
<gene>
    <name evidence="2 4" type="primary">rutD</name>
    <name evidence="4" type="ORF">FPZ24_08925</name>
</gene>
<accession>A0A5B8LH43</accession>
<protein>
    <recommendedName>
        <fullName evidence="2">Putative carbamate hydrolase RutD</fullName>
        <ecNumber evidence="2">3.5.1.-</ecNumber>
    </recommendedName>
    <alternativeName>
        <fullName evidence="2">Aminohydrolase</fullName>
    </alternativeName>
</protein>
<dbReference type="PANTHER" id="PTHR43433">
    <property type="entry name" value="HYDROLASE, ALPHA/BETA FOLD FAMILY PROTEIN"/>
    <property type="match status" value="1"/>
</dbReference>
<dbReference type="InterPro" id="IPR029058">
    <property type="entry name" value="AB_hydrolase_fold"/>
</dbReference>
<dbReference type="PANTHER" id="PTHR43433:SF5">
    <property type="entry name" value="AB HYDROLASE-1 DOMAIN-CONTAINING PROTEIN"/>
    <property type="match status" value="1"/>
</dbReference>
<comment type="catalytic activity">
    <reaction evidence="2">
        <text>carbamate + 2 H(+) = NH4(+) + CO2</text>
        <dbReference type="Rhea" id="RHEA:15649"/>
        <dbReference type="ChEBI" id="CHEBI:13941"/>
        <dbReference type="ChEBI" id="CHEBI:15378"/>
        <dbReference type="ChEBI" id="CHEBI:16526"/>
        <dbReference type="ChEBI" id="CHEBI:28938"/>
    </reaction>
</comment>